<accession>A0A2P4XV32</accession>
<evidence type="ECO:0000259" key="1">
    <source>
        <dbReference type="Pfam" id="PF07727"/>
    </source>
</evidence>
<sequence length="183" mass="20933">MDIKTWVLVPRPNGQKILRSRWVSIVKYTGTGEINRFKARMVIKGFLQEYGIDYNEIFSLMELLRNLLTIVALLDLYIHQMDVKTAFLNVFLEEEIYMAQPEGFTIPGQQDLVCKLIKSIYGLKQGPCVWYQTFSAFLAKLVSPSSLRTVAFSSARLTKLLATLQCTLMTSRSLRQHELSSVS</sequence>
<protein>
    <submittedName>
        <fullName evidence="2">Polyprotein</fullName>
    </submittedName>
</protein>
<name>A0A2P4XV32_9STRA</name>
<dbReference type="InterPro" id="IPR043502">
    <property type="entry name" value="DNA/RNA_pol_sf"/>
</dbReference>
<organism evidence="2 3">
    <name type="scientific">Phytophthora palmivora</name>
    <dbReference type="NCBI Taxonomy" id="4796"/>
    <lineage>
        <taxon>Eukaryota</taxon>
        <taxon>Sar</taxon>
        <taxon>Stramenopiles</taxon>
        <taxon>Oomycota</taxon>
        <taxon>Peronosporomycetes</taxon>
        <taxon>Peronosporales</taxon>
        <taxon>Peronosporaceae</taxon>
        <taxon>Phytophthora</taxon>
    </lineage>
</organism>
<proteinExistence type="predicted"/>
<comment type="caution">
    <text evidence="2">The sequence shown here is derived from an EMBL/GenBank/DDBJ whole genome shotgun (WGS) entry which is preliminary data.</text>
</comment>
<gene>
    <name evidence="2" type="ORF">PHPALM_14317</name>
</gene>
<dbReference type="AlphaFoldDB" id="A0A2P4XV32"/>
<evidence type="ECO:0000313" key="3">
    <source>
        <dbReference type="Proteomes" id="UP000237271"/>
    </source>
</evidence>
<keyword evidence="3" id="KW-1185">Reference proteome</keyword>
<dbReference type="SUPFAM" id="SSF56672">
    <property type="entry name" value="DNA/RNA polymerases"/>
    <property type="match status" value="1"/>
</dbReference>
<dbReference type="EMBL" id="NCKW01007872">
    <property type="protein sequence ID" value="POM69402.1"/>
    <property type="molecule type" value="Genomic_DNA"/>
</dbReference>
<dbReference type="OrthoDB" id="95604at2759"/>
<evidence type="ECO:0000313" key="2">
    <source>
        <dbReference type="EMBL" id="POM69402.1"/>
    </source>
</evidence>
<dbReference type="Proteomes" id="UP000237271">
    <property type="component" value="Unassembled WGS sequence"/>
</dbReference>
<reference evidence="2 3" key="1">
    <citation type="journal article" date="2017" name="Genome Biol. Evol.">
        <title>Phytophthora megakarya and P. palmivora, closely related causal agents of cacao black pod rot, underwent increases in genome sizes and gene numbers by different mechanisms.</title>
        <authorList>
            <person name="Ali S.S."/>
            <person name="Shao J."/>
            <person name="Lary D.J."/>
            <person name="Kronmiller B."/>
            <person name="Shen D."/>
            <person name="Strem M.D."/>
            <person name="Amoako-Attah I."/>
            <person name="Akrofi A.Y."/>
            <person name="Begoude B.A."/>
            <person name="Ten Hoopen G.M."/>
            <person name="Coulibaly K."/>
            <person name="Kebe B.I."/>
            <person name="Melnick R.L."/>
            <person name="Guiltinan M.J."/>
            <person name="Tyler B.M."/>
            <person name="Meinhardt L.W."/>
            <person name="Bailey B.A."/>
        </authorList>
    </citation>
    <scope>NUCLEOTIDE SEQUENCE [LARGE SCALE GENOMIC DNA]</scope>
    <source>
        <strain evidence="3">sbr112.9</strain>
    </source>
</reference>
<dbReference type="Pfam" id="PF07727">
    <property type="entry name" value="RVT_2"/>
    <property type="match status" value="1"/>
</dbReference>
<feature type="domain" description="Reverse transcriptase Ty1/copia-type" evidence="1">
    <location>
        <begin position="4"/>
        <end position="141"/>
    </location>
</feature>
<dbReference type="InterPro" id="IPR013103">
    <property type="entry name" value="RVT_2"/>
</dbReference>